<dbReference type="Proteomes" id="UP001162889">
    <property type="component" value="Unassembled WGS sequence"/>
</dbReference>
<accession>A0ABT1GNQ3</accession>
<sequence>MIAAQDQFGQTTMTMTARYVRNRRNKIVEPRPVCMLVLRAGIELLIFSMG</sequence>
<gene>
    <name evidence="1" type="ORF">L1274_004363</name>
</gene>
<proteinExistence type="predicted"/>
<evidence type="ECO:0000313" key="2">
    <source>
        <dbReference type="Proteomes" id="UP001162889"/>
    </source>
</evidence>
<protein>
    <submittedName>
        <fullName evidence="1">Uncharacterized protein</fullName>
    </submittedName>
</protein>
<keyword evidence="2" id="KW-1185">Reference proteome</keyword>
<comment type="caution">
    <text evidence="1">The sequence shown here is derived from an EMBL/GenBank/DDBJ whole genome shotgun (WGS) entry which is preliminary data.</text>
</comment>
<name>A0ABT1GNQ3_9BURK</name>
<reference evidence="1" key="1">
    <citation type="submission" date="2022-03" db="EMBL/GenBank/DDBJ databases">
        <title>Genome Encyclopedia of Bacteria and Archaea VI: Functional Genomics of Type Strains.</title>
        <authorList>
            <person name="Whitman W."/>
        </authorList>
    </citation>
    <scope>NUCLEOTIDE SEQUENCE</scope>
    <source>
        <strain evidence="1">HSC-15S17</strain>
    </source>
</reference>
<dbReference type="EMBL" id="JALJZU010000009">
    <property type="protein sequence ID" value="MCP2010621.1"/>
    <property type="molecule type" value="Genomic_DNA"/>
</dbReference>
<evidence type="ECO:0000313" key="1">
    <source>
        <dbReference type="EMBL" id="MCP2010621.1"/>
    </source>
</evidence>
<organism evidence="1 2">
    <name type="scientific">Duganella violaceipulchra</name>
    <dbReference type="NCBI Taxonomy" id="2849652"/>
    <lineage>
        <taxon>Bacteria</taxon>
        <taxon>Pseudomonadati</taxon>
        <taxon>Pseudomonadota</taxon>
        <taxon>Betaproteobacteria</taxon>
        <taxon>Burkholderiales</taxon>
        <taxon>Oxalobacteraceae</taxon>
        <taxon>Telluria group</taxon>
        <taxon>Duganella</taxon>
    </lineage>
</organism>